<comment type="caution">
    <text evidence="1">The sequence shown here is derived from an EMBL/GenBank/DDBJ whole genome shotgun (WGS) entry which is preliminary data.</text>
</comment>
<reference evidence="1 2" key="1">
    <citation type="submission" date="2019-07" db="EMBL/GenBank/DDBJ databases">
        <title>Whole genome shotgun sequence of Adhaeribacter aerolatus NBRC 106133.</title>
        <authorList>
            <person name="Hosoyama A."/>
            <person name="Uohara A."/>
            <person name="Ohji S."/>
            <person name="Ichikawa N."/>
        </authorList>
    </citation>
    <scope>NUCLEOTIDE SEQUENCE [LARGE SCALE GENOMIC DNA]</scope>
    <source>
        <strain evidence="1 2">NBRC 106133</strain>
    </source>
</reference>
<dbReference type="EMBL" id="BJYS01000028">
    <property type="protein sequence ID" value="GEO05906.1"/>
    <property type="molecule type" value="Genomic_DNA"/>
</dbReference>
<name>A0A512B1S4_9BACT</name>
<accession>A0A512B1S4</accession>
<keyword evidence="2" id="KW-1185">Reference proteome</keyword>
<proteinExistence type="predicted"/>
<evidence type="ECO:0000313" key="1">
    <source>
        <dbReference type="EMBL" id="GEO05906.1"/>
    </source>
</evidence>
<evidence type="ECO:0000313" key="2">
    <source>
        <dbReference type="Proteomes" id="UP000321532"/>
    </source>
</evidence>
<protein>
    <submittedName>
        <fullName evidence="1">Uncharacterized protein</fullName>
    </submittedName>
</protein>
<gene>
    <name evidence="1" type="ORF">AAE02nite_35700</name>
</gene>
<dbReference type="AlphaFoldDB" id="A0A512B1S4"/>
<sequence length="142" mass="16550">MYGLIFIFEPKINNALRLRAVYFAVYIFIGSLLPNSDLHEISKISSLIQHFQRHQDNAGGNLSLLDFLKMHYKDAQHMQSENHEALPFKKMGNSPYDYFVNSIRFHYSAEVPEFSEIIHFPQPISRVKYSFAGTIWQPPRVS</sequence>
<organism evidence="1 2">
    <name type="scientific">Adhaeribacter aerolatus</name>
    <dbReference type="NCBI Taxonomy" id="670289"/>
    <lineage>
        <taxon>Bacteria</taxon>
        <taxon>Pseudomonadati</taxon>
        <taxon>Bacteroidota</taxon>
        <taxon>Cytophagia</taxon>
        <taxon>Cytophagales</taxon>
        <taxon>Hymenobacteraceae</taxon>
        <taxon>Adhaeribacter</taxon>
    </lineage>
</organism>
<dbReference type="Proteomes" id="UP000321532">
    <property type="component" value="Unassembled WGS sequence"/>
</dbReference>